<proteinExistence type="predicted"/>
<dbReference type="Pfam" id="PF00080">
    <property type="entry name" value="Sod_Cu"/>
    <property type="match status" value="1"/>
</dbReference>
<keyword evidence="3" id="KW-1185">Reference proteome</keyword>
<dbReference type="GO" id="GO:0046872">
    <property type="term" value="F:metal ion binding"/>
    <property type="evidence" value="ECO:0007669"/>
    <property type="project" value="InterPro"/>
</dbReference>
<protein>
    <submittedName>
        <fullName evidence="2">Copper chaperone for superoxide dismutase</fullName>
    </submittedName>
</protein>
<evidence type="ECO:0000313" key="3">
    <source>
        <dbReference type="Proteomes" id="UP000324629"/>
    </source>
</evidence>
<dbReference type="Gene3D" id="2.60.40.200">
    <property type="entry name" value="Superoxide dismutase, copper/zinc binding domain"/>
    <property type="match status" value="1"/>
</dbReference>
<dbReference type="GO" id="GO:0006801">
    <property type="term" value="P:superoxide metabolic process"/>
    <property type="evidence" value="ECO:0007669"/>
    <property type="project" value="InterPro"/>
</dbReference>
<dbReference type="AlphaFoldDB" id="A0A5J4NYR6"/>
<dbReference type="SUPFAM" id="SSF49329">
    <property type="entry name" value="Cu,Zn superoxide dismutase-like"/>
    <property type="match status" value="1"/>
</dbReference>
<organism evidence="2 3">
    <name type="scientific">Paragonimus westermani</name>
    <dbReference type="NCBI Taxonomy" id="34504"/>
    <lineage>
        <taxon>Eukaryota</taxon>
        <taxon>Metazoa</taxon>
        <taxon>Spiralia</taxon>
        <taxon>Lophotrochozoa</taxon>
        <taxon>Platyhelminthes</taxon>
        <taxon>Trematoda</taxon>
        <taxon>Digenea</taxon>
        <taxon>Plagiorchiida</taxon>
        <taxon>Troglotremata</taxon>
        <taxon>Troglotrematidae</taxon>
        <taxon>Paragonimus</taxon>
    </lineage>
</organism>
<reference evidence="2 3" key="1">
    <citation type="journal article" date="2019" name="Gigascience">
        <title>Whole-genome sequence of the oriental lung fluke Paragonimus westermani.</title>
        <authorList>
            <person name="Oey H."/>
            <person name="Zakrzewski M."/>
            <person name="Narain K."/>
            <person name="Devi K.R."/>
            <person name="Agatsuma T."/>
            <person name="Nawaratna S."/>
            <person name="Gobert G.N."/>
            <person name="Jones M.K."/>
            <person name="Ragan M.A."/>
            <person name="McManus D.P."/>
            <person name="Krause L."/>
        </authorList>
    </citation>
    <scope>NUCLEOTIDE SEQUENCE [LARGE SCALE GENOMIC DNA]</scope>
    <source>
        <strain evidence="2 3">IND2009</strain>
    </source>
</reference>
<dbReference type="InterPro" id="IPR001424">
    <property type="entry name" value="SOD_Cu_Zn_dom"/>
</dbReference>
<comment type="caution">
    <text evidence="2">The sequence shown here is derived from an EMBL/GenBank/DDBJ whole genome shotgun (WGS) entry which is preliminary data.</text>
</comment>
<name>A0A5J4NYR6_9TREM</name>
<dbReference type="Proteomes" id="UP000324629">
    <property type="component" value="Unassembled WGS sequence"/>
</dbReference>
<evidence type="ECO:0000259" key="1">
    <source>
        <dbReference type="Pfam" id="PF00080"/>
    </source>
</evidence>
<dbReference type="EMBL" id="QNGE01000471">
    <property type="protein sequence ID" value="KAA3680330.1"/>
    <property type="molecule type" value="Genomic_DNA"/>
</dbReference>
<gene>
    <name evidence="2" type="ORF">DEA37_0004613</name>
</gene>
<dbReference type="InterPro" id="IPR036423">
    <property type="entry name" value="SOD-like_Cu/Zn_dom_sf"/>
</dbReference>
<sequence length="220" mass="23553">MLFEIAVNFAGAVPHQNLATLLEGMPDCDFGSGVATILKGEIMCGVCRLFQPSEETLIVDVSVDNLPPERHITLTIHALGDLSGAAESCGDVFVNHQGCSGKLGSFLSDSNGRGVLVTENADIKLWEVIGRSIVLHDEDSQTSFNGFCSLPHGPTLSELRVVSSLDRQLCGQIQKRSVPVLAKQCGKNMPPIRLVESKSLVNTPADVSIFTDRADYLCAA</sequence>
<evidence type="ECO:0000313" key="2">
    <source>
        <dbReference type="EMBL" id="KAA3680330.1"/>
    </source>
</evidence>
<accession>A0A5J4NYR6</accession>
<feature type="domain" description="Superoxide dismutase copper/zinc binding" evidence="1">
    <location>
        <begin position="45"/>
        <end position="140"/>
    </location>
</feature>